<dbReference type="Proteomes" id="UP000571084">
    <property type="component" value="Unassembled WGS sequence"/>
</dbReference>
<reference evidence="1 2" key="1">
    <citation type="submission" date="2020-08" db="EMBL/GenBank/DDBJ databases">
        <title>Genomic Encyclopedia of Type Strains, Phase IV (KMG-IV): sequencing the most valuable type-strain genomes for metagenomic binning, comparative biology and taxonomic classification.</title>
        <authorList>
            <person name="Goeker M."/>
        </authorList>
    </citation>
    <scope>NUCLEOTIDE SEQUENCE [LARGE SCALE GENOMIC DNA]</scope>
    <source>
        <strain evidence="1 2">DSM 23240</strain>
    </source>
</reference>
<dbReference type="AlphaFoldDB" id="A0A840RPZ7"/>
<sequence length="69" mass="7478">MLVRAQQHDTLDLLCWRHLGATARVVEVALELNPGIADGGPFIPHGHLVTLPDPSAVPTNTTQTISLWD</sequence>
<dbReference type="EMBL" id="JACHHQ010000001">
    <property type="protein sequence ID" value="MBB5198691.1"/>
    <property type="molecule type" value="Genomic_DNA"/>
</dbReference>
<comment type="caution">
    <text evidence="1">The sequence shown here is derived from an EMBL/GenBank/DDBJ whole genome shotgun (WGS) entry which is preliminary data.</text>
</comment>
<name>A0A840RPZ7_9BURK</name>
<gene>
    <name evidence="1" type="ORF">HNR39_000501</name>
</gene>
<evidence type="ECO:0000313" key="2">
    <source>
        <dbReference type="Proteomes" id="UP000571084"/>
    </source>
</evidence>
<protein>
    <submittedName>
        <fullName evidence="1">Phage tail protein X</fullName>
    </submittedName>
</protein>
<accession>A0A840RPZ7</accession>
<proteinExistence type="predicted"/>
<dbReference type="RefSeq" id="WP_168052828.1">
    <property type="nucleotide sequence ID" value="NZ_JAAOZT010000002.1"/>
</dbReference>
<organism evidence="1 2">
    <name type="scientific">Glaciimonas immobilis</name>
    <dbReference type="NCBI Taxonomy" id="728004"/>
    <lineage>
        <taxon>Bacteria</taxon>
        <taxon>Pseudomonadati</taxon>
        <taxon>Pseudomonadota</taxon>
        <taxon>Betaproteobacteria</taxon>
        <taxon>Burkholderiales</taxon>
        <taxon>Oxalobacteraceae</taxon>
        <taxon>Glaciimonas</taxon>
    </lineage>
</organism>
<dbReference type="Pfam" id="PF05489">
    <property type="entry name" value="Phage_tail_X"/>
    <property type="match status" value="1"/>
</dbReference>
<keyword evidence="2" id="KW-1185">Reference proteome</keyword>
<dbReference type="InterPro" id="IPR008861">
    <property type="entry name" value="GpX-like"/>
</dbReference>
<evidence type="ECO:0000313" key="1">
    <source>
        <dbReference type="EMBL" id="MBB5198691.1"/>
    </source>
</evidence>